<evidence type="ECO:0000256" key="1">
    <source>
        <dbReference type="ARBA" id="ARBA00009437"/>
    </source>
</evidence>
<dbReference type="PANTHER" id="PTHR30126">
    <property type="entry name" value="HTH-TYPE TRANSCRIPTIONAL REGULATOR"/>
    <property type="match status" value="1"/>
</dbReference>
<evidence type="ECO:0000256" key="2">
    <source>
        <dbReference type="ARBA" id="ARBA00023015"/>
    </source>
</evidence>
<gene>
    <name evidence="7" type="ORF">JE024_07995</name>
</gene>
<dbReference type="Proteomes" id="UP000664109">
    <property type="component" value="Unassembled WGS sequence"/>
</dbReference>
<reference evidence="7 8" key="1">
    <citation type="journal article" date="2016" name="Arch. Microbiol.">
        <title>Streptomyces zhihengii sp. nov., isolated from rhizospheric soil of Psammosilene tunicoides.</title>
        <authorList>
            <person name="Huang M.J."/>
            <person name="Fei J.J."/>
            <person name="Salam N."/>
            <person name="Kim C.J."/>
            <person name="Hozzein W.N."/>
            <person name="Xiao M."/>
            <person name="Huang H.Q."/>
            <person name="Li W.J."/>
        </authorList>
    </citation>
    <scope>NUCLEOTIDE SEQUENCE [LARGE SCALE GENOMIC DNA]</scope>
    <source>
        <strain evidence="7 8">YIM T102</strain>
    </source>
</reference>
<comment type="similarity">
    <text evidence="1">Belongs to the LysR transcriptional regulatory family.</text>
</comment>
<name>A0ABS2UMH4_9ACTN</name>
<feature type="domain" description="HTH lysR-type" evidence="6">
    <location>
        <begin position="21"/>
        <end position="72"/>
    </location>
</feature>
<evidence type="ECO:0000313" key="7">
    <source>
        <dbReference type="EMBL" id="MBM9618692.1"/>
    </source>
</evidence>
<dbReference type="InterPro" id="IPR000847">
    <property type="entry name" value="LysR_HTH_N"/>
</dbReference>
<dbReference type="PRINTS" id="PR00039">
    <property type="entry name" value="HTHLYSR"/>
</dbReference>
<evidence type="ECO:0000256" key="5">
    <source>
        <dbReference type="SAM" id="MobiDB-lite"/>
    </source>
</evidence>
<comment type="caution">
    <text evidence="7">The sequence shown here is derived from an EMBL/GenBank/DDBJ whole genome shotgun (WGS) entry which is preliminary data.</text>
</comment>
<keyword evidence="4" id="KW-0804">Transcription</keyword>
<proteinExistence type="inferred from homology"/>
<keyword evidence="2" id="KW-0805">Transcription regulation</keyword>
<dbReference type="Pfam" id="PF00126">
    <property type="entry name" value="HTH_1"/>
    <property type="match status" value="1"/>
</dbReference>
<feature type="compositionally biased region" description="Basic and acidic residues" evidence="5">
    <location>
        <begin position="306"/>
        <end position="335"/>
    </location>
</feature>
<dbReference type="Gene3D" id="1.10.10.10">
    <property type="entry name" value="Winged helix-like DNA-binding domain superfamily/Winged helix DNA-binding domain"/>
    <property type="match status" value="1"/>
</dbReference>
<evidence type="ECO:0000256" key="4">
    <source>
        <dbReference type="ARBA" id="ARBA00023163"/>
    </source>
</evidence>
<keyword evidence="3" id="KW-0238">DNA-binding</keyword>
<evidence type="ECO:0000313" key="8">
    <source>
        <dbReference type="Proteomes" id="UP000664109"/>
    </source>
</evidence>
<dbReference type="PROSITE" id="PS50931">
    <property type="entry name" value="HTH_LYSR"/>
    <property type="match status" value="1"/>
</dbReference>
<dbReference type="InterPro" id="IPR036388">
    <property type="entry name" value="WH-like_DNA-bd_sf"/>
</dbReference>
<protein>
    <submittedName>
        <fullName evidence="7">LysR family transcriptional regulator</fullName>
    </submittedName>
</protein>
<dbReference type="PANTHER" id="PTHR30126:SF40">
    <property type="entry name" value="HTH-TYPE TRANSCRIPTIONAL REGULATOR GLTR"/>
    <property type="match status" value="1"/>
</dbReference>
<keyword evidence="8" id="KW-1185">Reference proteome</keyword>
<sequence length="388" mass="40863">MRGSMPNPHRVRSVDLVAASRAFVSVSEHGSFTVGAAAARMSQPVASRRVAALEEHVGEQLFERTSRRAVLTPFGRDLLPAARALVRAADVLLHEAEAARRKPWRLAVPGICTTGALARLVAEARAHEIALDLRVAPPAERRDLVHAQQVRAAVLAVPCDEAAWSTPLGLAGAHDPGVNRVYLETLRVGRASAGPARRVWIQPEDDVPHIRDPLTRLRDAVGLRPAQLATATDLTSAAAEVLCGGDLLLCSSAQAAELGLHWRAVGGIRLVRGFALAVAGDGDPRVVVRRLGAALARCLGAEDHAGGAEAARDRVAGPGGVRERVPVQERARAPEPNRVQGQGRVQGRNRVQERARAPEPNRVRGRDPGGARAGAGAGQGTSGEGAAE</sequence>
<dbReference type="SUPFAM" id="SSF46785">
    <property type="entry name" value="Winged helix' DNA-binding domain"/>
    <property type="match status" value="1"/>
</dbReference>
<dbReference type="InterPro" id="IPR036390">
    <property type="entry name" value="WH_DNA-bd_sf"/>
</dbReference>
<organism evidence="7 8">
    <name type="scientific">Streptomyces zhihengii</name>
    <dbReference type="NCBI Taxonomy" id="1818004"/>
    <lineage>
        <taxon>Bacteria</taxon>
        <taxon>Bacillati</taxon>
        <taxon>Actinomycetota</taxon>
        <taxon>Actinomycetes</taxon>
        <taxon>Kitasatosporales</taxon>
        <taxon>Streptomycetaceae</taxon>
        <taxon>Streptomyces</taxon>
    </lineage>
</organism>
<dbReference type="EMBL" id="JAFEJA010000001">
    <property type="protein sequence ID" value="MBM9618692.1"/>
    <property type="molecule type" value="Genomic_DNA"/>
</dbReference>
<feature type="compositionally biased region" description="Basic and acidic residues" evidence="5">
    <location>
        <begin position="350"/>
        <end position="369"/>
    </location>
</feature>
<feature type="compositionally biased region" description="Gly residues" evidence="5">
    <location>
        <begin position="371"/>
        <end position="388"/>
    </location>
</feature>
<evidence type="ECO:0000259" key="6">
    <source>
        <dbReference type="PROSITE" id="PS50931"/>
    </source>
</evidence>
<accession>A0ABS2UMH4</accession>
<feature type="region of interest" description="Disordered" evidence="5">
    <location>
        <begin position="306"/>
        <end position="388"/>
    </location>
</feature>
<evidence type="ECO:0000256" key="3">
    <source>
        <dbReference type="ARBA" id="ARBA00023125"/>
    </source>
</evidence>